<feature type="transmembrane region" description="Helical" evidence="1">
    <location>
        <begin position="12"/>
        <end position="33"/>
    </location>
</feature>
<name>A0A4P7AI68_9MOLU</name>
<dbReference type="Proteomes" id="UP000294309">
    <property type="component" value="Chromosome"/>
</dbReference>
<dbReference type="EMBL" id="CP038013">
    <property type="protein sequence ID" value="QBQ08164.1"/>
    <property type="molecule type" value="Genomic_DNA"/>
</dbReference>
<dbReference type="RefSeq" id="WP_134298272.1">
    <property type="nucleotide sequence ID" value="NZ_CP038013.1"/>
</dbReference>
<evidence type="ECO:0000313" key="2">
    <source>
        <dbReference type="EMBL" id="QBQ08164.1"/>
    </source>
</evidence>
<dbReference type="AlphaFoldDB" id="A0A4P7AI68"/>
<dbReference type="OrthoDB" id="390162at2"/>
<evidence type="ECO:0000313" key="3">
    <source>
        <dbReference type="Proteomes" id="UP000294309"/>
    </source>
</evidence>
<reference evidence="2 3" key="1">
    <citation type="submission" date="2019-03" db="EMBL/GenBank/DDBJ databases">
        <title>Complete genome sequence of Spiroplasma gladiatoris TG-1 (DSM 22552).</title>
        <authorList>
            <person name="Lin Y.-C."/>
            <person name="Chou L."/>
            <person name="Kuo C.-H."/>
        </authorList>
    </citation>
    <scope>NUCLEOTIDE SEQUENCE [LARGE SCALE GENOMIC DNA]</scope>
    <source>
        <strain evidence="2 3">TG-1</strain>
    </source>
</reference>
<sequence>MIRTGKTLSNIGCNLILSSIIPLMCLSIVMMSIKKIIVSSLMSIKFIGEWLASLVEKTLNNIQNIGTYFFIVLLIVLTIITVYLVLINLKLKLMKNIGSILGIVIGFLLIFISSIPFIVSNTRSENGTWVLITGLLFTFCGISGLFIFSGSLICFFGLIKKGVVDKKIKKI</sequence>
<keyword evidence="1" id="KW-0812">Transmembrane</keyword>
<feature type="transmembrane region" description="Helical" evidence="1">
    <location>
        <begin position="98"/>
        <end position="119"/>
    </location>
</feature>
<accession>A0A4P7AI68</accession>
<feature type="transmembrane region" description="Helical" evidence="1">
    <location>
        <begin position="131"/>
        <end position="159"/>
    </location>
</feature>
<organism evidence="2 3">
    <name type="scientific">Spiroplasma gladiatoris</name>
    <dbReference type="NCBI Taxonomy" id="2143"/>
    <lineage>
        <taxon>Bacteria</taxon>
        <taxon>Bacillati</taxon>
        <taxon>Mycoplasmatota</taxon>
        <taxon>Mollicutes</taxon>
        <taxon>Entomoplasmatales</taxon>
        <taxon>Spiroplasmataceae</taxon>
        <taxon>Spiroplasma</taxon>
    </lineage>
</organism>
<keyword evidence="1" id="KW-1133">Transmembrane helix</keyword>
<feature type="transmembrane region" description="Helical" evidence="1">
    <location>
        <begin position="65"/>
        <end position="86"/>
    </location>
</feature>
<evidence type="ECO:0000256" key="1">
    <source>
        <dbReference type="SAM" id="Phobius"/>
    </source>
</evidence>
<keyword evidence="1" id="KW-0472">Membrane</keyword>
<proteinExistence type="predicted"/>
<gene>
    <name evidence="2" type="ORF">SGLAD_v1c09650</name>
</gene>
<protein>
    <submittedName>
        <fullName evidence="2">Uncharacterized protein</fullName>
    </submittedName>
</protein>
<keyword evidence="3" id="KW-1185">Reference proteome</keyword>
<dbReference type="KEGG" id="sgq:SGLAD_v1c09650"/>